<name>A0ABM8IW09_9CREN</name>
<dbReference type="EMBL" id="AP028907">
    <property type="protein sequence ID" value="BES81016.1"/>
    <property type="molecule type" value="Genomic_DNA"/>
</dbReference>
<proteinExistence type="predicted"/>
<keyword evidence="2" id="KW-1185">Reference proteome</keyword>
<dbReference type="SUPFAM" id="SSF56300">
    <property type="entry name" value="Metallo-dependent phosphatases"/>
    <property type="match status" value="1"/>
</dbReference>
<evidence type="ECO:0000313" key="2">
    <source>
        <dbReference type="Proteomes" id="UP001341135"/>
    </source>
</evidence>
<gene>
    <name evidence="1" type="ORF">PABY_05830</name>
</gene>
<reference evidence="1 2" key="1">
    <citation type="submission" date="2023-09" db="EMBL/GenBank/DDBJ databases">
        <title>Pyrofollis japonicus gen. nov. sp. nov., a novel member of the family Pyrodictiaceae isolated from the Iheya North hydrothermal field.</title>
        <authorList>
            <person name="Miyazaki U."/>
            <person name="Sanari M."/>
            <person name="Tame A."/>
            <person name="Kitajima M."/>
            <person name="Okamoto A."/>
            <person name="Sawayama S."/>
            <person name="Miyazaki J."/>
            <person name="Takai K."/>
            <person name="Nakagawa S."/>
        </authorList>
    </citation>
    <scope>NUCLEOTIDE SEQUENCE [LARGE SCALE GENOMIC DNA]</scope>
    <source>
        <strain evidence="1 2">AV2</strain>
    </source>
</reference>
<sequence>MVTPLEDFDLAYAGSPLLGSVLERHHGRVAAVAYGHLHGRGRAWAVRVGGVPYVEAFHGRGGFTVIEVEQGRDTVEARVILVG</sequence>
<accession>A0ABM8IW09</accession>
<protein>
    <submittedName>
        <fullName evidence="1">Uncharacterized protein</fullName>
    </submittedName>
</protein>
<organism evidence="1 2">
    <name type="scientific">Pyrodictium abyssi</name>
    <dbReference type="NCBI Taxonomy" id="54256"/>
    <lineage>
        <taxon>Archaea</taxon>
        <taxon>Thermoproteota</taxon>
        <taxon>Thermoprotei</taxon>
        <taxon>Desulfurococcales</taxon>
        <taxon>Pyrodictiaceae</taxon>
        <taxon>Pyrodictium</taxon>
    </lineage>
</organism>
<dbReference type="Proteomes" id="UP001341135">
    <property type="component" value="Chromosome"/>
</dbReference>
<dbReference type="InterPro" id="IPR029052">
    <property type="entry name" value="Metallo-depent_PP-like"/>
</dbReference>
<evidence type="ECO:0000313" key="1">
    <source>
        <dbReference type="EMBL" id="BES81016.1"/>
    </source>
</evidence>